<evidence type="ECO:0000313" key="3">
    <source>
        <dbReference type="EMBL" id="SUZ69900.1"/>
    </source>
</evidence>
<dbReference type="SUPFAM" id="SSF51735">
    <property type="entry name" value="NAD(P)-binding Rossmann-fold domains"/>
    <property type="match status" value="1"/>
</dbReference>
<evidence type="ECO:0008006" key="4">
    <source>
        <dbReference type="Google" id="ProtNLM"/>
    </source>
</evidence>
<protein>
    <recommendedName>
        <fullName evidence="4">Gfo/Idh/MocA-like oxidoreductase N-terminal domain-containing protein</fullName>
    </recommendedName>
</protein>
<sequence length="443" mass="49453">MVHSRRRFLTHSATASAGVAMLSPADLWAMQSAPTDRIGIGVIGCNGMGFSDLSSLLKLPEAECVALCDVDANVLGKRSKEVEAMTGAVPALYGDFRRLLENRDVDAVVIGTPDHWHCLQMIMACEAGKDVYVEKPLANSIEECRLMVAAAKRYDRVVQVGQWQRSGPHWDDAIAFLRSGKLGRVRTARAWAYMDWMPPVPMVPDGPAPPGVDYDMWLGPAPKRSFNSNRFHFNFRWFWDYAGGLMTDWGVHLIDIVLYGMNATAPRSVVASGGKFAYPNDAEETPDTLQAIYEFDGFSMIWEHAVGIGLGPFQRDHGVAFVGNEGTLVVDRSRWQVFPETGTEAGKPFYKMDPVPEHRVLPGEGGLDQHTKNFIECMRTREQPRCNPEIGSLAAVNAHLGNAAFRTNRKVHWDSSVQRFHDNDDANRLLTPTYREPWHLPRV</sequence>
<feature type="domain" description="Gfo/Idh/MocA-like oxidoreductase N-terminal" evidence="1">
    <location>
        <begin position="39"/>
        <end position="161"/>
    </location>
</feature>
<dbReference type="InterPro" id="IPR036291">
    <property type="entry name" value="NAD(P)-bd_dom_sf"/>
</dbReference>
<dbReference type="AlphaFoldDB" id="A0A381PSK7"/>
<reference evidence="3" key="1">
    <citation type="submission" date="2018-05" db="EMBL/GenBank/DDBJ databases">
        <authorList>
            <person name="Lanie J.A."/>
            <person name="Ng W.-L."/>
            <person name="Kazmierczak K.M."/>
            <person name="Andrzejewski T.M."/>
            <person name="Davidsen T.M."/>
            <person name="Wayne K.J."/>
            <person name="Tettelin H."/>
            <person name="Glass J.I."/>
            <person name="Rusch D."/>
            <person name="Podicherti R."/>
            <person name="Tsui H.-C.T."/>
            <person name="Winkler M.E."/>
        </authorList>
    </citation>
    <scope>NUCLEOTIDE SEQUENCE</scope>
</reference>
<dbReference type="InterPro" id="IPR000683">
    <property type="entry name" value="Gfo/Idh/MocA-like_OxRdtase_N"/>
</dbReference>
<gene>
    <name evidence="3" type="ORF">METZ01_LOCUS22754</name>
</gene>
<dbReference type="EMBL" id="UINC01001074">
    <property type="protein sequence ID" value="SUZ69900.1"/>
    <property type="molecule type" value="Genomic_DNA"/>
</dbReference>
<accession>A0A381PSK7</accession>
<dbReference type="InterPro" id="IPR050463">
    <property type="entry name" value="Gfo/Idh/MocA_oxidrdct_glycsds"/>
</dbReference>
<dbReference type="Pfam" id="PF01408">
    <property type="entry name" value="GFO_IDH_MocA"/>
    <property type="match status" value="1"/>
</dbReference>
<dbReference type="GO" id="GO:0000166">
    <property type="term" value="F:nucleotide binding"/>
    <property type="evidence" value="ECO:0007669"/>
    <property type="project" value="InterPro"/>
</dbReference>
<organism evidence="3">
    <name type="scientific">marine metagenome</name>
    <dbReference type="NCBI Taxonomy" id="408172"/>
    <lineage>
        <taxon>unclassified sequences</taxon>
        <taxon>metagenomes</taxon>
        <taxon>ecological metagenomes</taxon>
    </lineage>
</organism>
<dbReference type="PANTHER" id="PTHR43818">
    <property type="entry name" value="BCDNA.GH03377"/>
    <property type="match status" value="1"/>
</dbReference>
<dbReference type="InterPro" id="IPR006311">
    <property type="entry name" value="TAT_signal"/>
</dbReference>
<dbReference type="SUPFAM" id="SSF55347">
    <property type="entry name" value="Glyceraldehyde-3-phosphate dehydrogenase-like, C-terminal domain"/>
    <property type="match status" value="1"/>
</dbReference>
<proteinExistence type="predicted"/>
<feature type="domain" description="Gfo/Idh/MocA-like oxidoreductase bacterial type C-terminal" evidence="2">
    <location>
        <begin position="204"/>
        <end position="271"/>
    </location>
</feature>
<dbReference type="PANTHER" id="PTHR43818:SF5">
    <property type="entry name" value="OXIDOREDUCTASE FAMILY PROTEIN"/>
    <property type="match status" value="1"/>
</dbReference>
<feature type="domain" description="Gfo/Idh/MocA-like oxidoreductase bacterial type C-terminal" evidence="2">
    <location>
        <begin position="369"/>
        <end position="439"/>
    </location>
</feature>
<evidence type="ECO:0000259" key="1">
    <source>
        <dbReference type="Pfam" id="PF01408"/>
    </source>
</evidence>
<name>A0A381PSK7_9ZZZZ</name>
<dbReference type="Gene3D" id="3.40.50.720">
    <property type="entry name" value="NAD(P)-binding Rossmann-like Domain"/>
    <property type="match status" value="1"/>
</dbReference>
<dbReference type="Gene3D" id="3.30.360.10">
    <property type="entry name" value="Dihydrodipicolinate Reductase, domain 2"/>
    <property type="match status" value="1"/>
</dbReference>
<dbReference type="Pfam" id="PF19051">
    <property type="entry name" value="GFO_IDH_MocA_C2"/>
    <property type="match status" value="2"/>
</dbReference>
<evidence type="ECO:0000259" key="2">
    <source>
        <dbReference type="Pfam" id="PF19051"/>
    </source>
</evidence>
<dbReference type="InterPro" id="IPR043906">
    <property type="entry name" value="Gfo/Idh/MocA_OxRdtase_bact_C"/>
</dbReference>
<dbReference type="PROSITE" id="PS51318">
    <property type="entry name" value="TAT"/>
    <property type="match status" value="1"/>
</dbReference>